<sequence length="259" mass="29991">MPNSRLRCIESFWTTASVKYIIYDADPKNGLVDKIGVLWKDKMRSIRLHALRKDSPVTFLGILSSFVSVLFTFSSLPSYSFSCIHYSFMSWVSSYVQQIYRVLIRAKDLQSRQLFVSSYTACFRIPHFEPRPSFDHTNSSHLQNNFYGSSCMAINGNPTFAEFRLPSPPPSWYHIHLTEYRRCEYASKTHGMRRALEWRDAAQIYNEEKEVTNLFFALSGYLSRYSSAFCRPTNYLNPHLRLNSSPKACFAPTPPSSHL</sequence>
<evidence type="ECO:0000313" key="2">
    <source>
        <dbReference type="EMBL" id="KIK52251.1"/>
    </source>
</evidence>
<keyword evidence="3" id="KW-1185">Reference proteome</keyword>
<reference evidence="2 3" key="1">
    <citation type="submission" date="2014-04" db="EMBL/GenBank/DDBJ databases">
        <title>Evolutionary Origins and Diversification of the Mycorrhizal Mutualists.</title>
        <authorList>
            <consortium name="DOE Joint Genome Institute"/>
            <consortium name="Mycorrhizal Genomics Consortium"/>
            <person name="Kohler A."/>
            <person name="Kuo A."/>
            <person name="Nagy L.G."/>
            <person name="Floudas D."/>
            <person name="Copeland A."/>
            <person name="Barry K.W."/>
            <person name="Cichocki N."/>
            <person name="Veneault-Fourrey C."/>
            <person name="LaButti K."/>
            <person name="Lindquist E.A."/>
            <person name="Lipzen A."/>
            <person name="Lundell T."/>
            <person name="Morin E."/>
            <person name="Murat C."/>
            <person name="Riley R."/>
            <person name="Ohm R."/>
            <person name="Sun H."/>
            <person name="Tunlid A."/>
            <person name="Henrissat B."/>
            <person name="Grigoriev I.V."/>
            <person name="Hibbett D.S."/>
            <person name="Martin F."/>
        </authorList>
    </citation>
    <scope>NUCLEOTIDE SEQUENCE [LARGE SCALE GENOMIC DNA]</scope>
    <source>
        <strain evidence="2 3">FD-317 M1</strain>
    </source>
</reference>
<keyword evidence="1" id="KW-0472">Membrane</keyword>
<keyword evidence="1" id="KW-0812">Transmembrane</keyword>
<name>A0A0D0BCN1_9AGAR</name>
<dbReference type="Proteomes" id="UP000053593">
    <property type="component" value="Unassembled WGS sequence"/>
</dbReference>
<organism evidence="2 3">
    <name type="scientific">Collybiopsis luxurians FD-317 M1</name>
    <dbReference type="NCBI Taxonomy" id="944289"/>
    <lineage>
        <taxon>Eukaryota</taxon>
        <taxon>Fungi</taxon>
        <taxon>Dikarya</taxon>
        <taxon>Basidiomycota</taxon>
        <taxon>Agaricomycotina</taxon>
        <taxon>Agaricomycetes</taxon>
        <taxon>Agaricomycetidae</taxon>
        <taxon>Agaricales</taxon>
        <taxon>Marasmiineae</taxon>
        <taxon>Omphalotaceae</taxon>
        <taxon>Collybiopsis</taxon>
        <taxon>Collybiopsis luxurians</taxon>
    </lineage>
</organism>
<dbReference type="EMBL" id="KN834846">
    <property type="protein sequence ID" value="KIK52251.1"/>
    <property type="molecule type" value="Genomic_DNA"/>
</dbReference>
<dbReference type="AlphaFoldDB" id="A0A0D0BCN1"/>
<proteinExistence type="predicted"/>
<feature type="transmembrane region" description="Helical" evidence="1">
    <location>
        <begin position="57"/>
        <end position="78"/>
    </location>
</feature>
<gene>
    <name evidence="2" type="ORF">GYMLUDRAFT_251389</name>
</gene>
<accession>A0A0D0BCN1</accession>
<protein>
    <submittedName>
        <fullName evidence="2">Uncharacterized protein</fullName>
    </submittedName>
</protein>
<dbReference type="HOGENOM" id="CLU_1073851_0_0_1"/>
<evidence type="ECO:0000313" key="3">
    <source>
        <dbReference type="Proteomes" id="UP000053593"/>
    </source>
</evidence>
<keyword evidence="1" id="KW-1133">Transmembrane helix</keyword>
<evidence type="ECO:0000256" key="1">
    <source>
        <dbReference type="SAM" id="Phobius"/>
    </source>
</evidence>